<evidence type="ECO:0000256" key="5">
    <source>
        <dbReference type="ARBA" id="ARBA00023136"/>
    </source>
</evidence>
<feature type="signal peptide" evidence="9">
    <location>
        <begin position="1"/>
        <end position="19"/>
    </location>
</feature>
<keyword evidence="3 8" id="KW-0812">Transmembrane</keyword>
<evidence type="ECO:0000313" key="12">
    <source>
        <dbReference type="Proteomes" id="UP000437709"/>
    </source>
</evidence>
<gene>
    <name evidence="11" type="ORF">GB881_10350</name>
</gene>
<feature type="transmembrane region" description="Helical" evidence="8">
    <location>
        <begin position="383"/>
        <end position="407"/>
    </location>
</feature>
<evidence type="ECO:0000313" key="11">
    <source>
        <dbReference type="EMBL" id="MPV37440.1"/>
    </source>
</evidence>
<keyword evidence="4 8" id="KW-1133">Transmembrane helix</keyword>
<feature type="transmembrane region" description="Helical" evidence="8">
    <location>
        <begin position="338"/>
        <end position="363"/>
    </location>
</feature>
<comment type="similarity">
    <text evidence="6">Belongs to the ABC-4 integral membrane protein family.</text>
</comment>
<sequence length="1052" mass="107171">MLFAVLVLTTLQTFSVTLAQRTVTQVVGAAAPEQRAVEVVTSLGPDELTAMDDAVATLAEQLSRDVTVHLSTRSVSYGLPGRAGATEEHPDLARLAHLAGIEGHATLVDGAWPATGTGASSDDGGDGDGGTSDDAVVPAVEVAVPQAVAEPLDWQVGTTVTLANRLPTGPSGVSVTVSGIYLPDDPADPFWLGDAFANTGVQQEEFTTYGPLVTTAEDFSAHQTASSSATWRLYPDVSELTSAQLPELRRETRTLLAGLADDPALPEARVHSPIPELLATAASTRDRAATALLTPAVLLALLAGAAVALTGTLLGTLRENEDRLLVARGASRGQLLALSLRESGTVAVLAALVAGLTAPPLAARLAAAGTTEPIHAELVDAPVWLTATATAAGLGVLLVLTGARTALGPPAGTVRAARPRLAVVRRSGLDLVLVALGAVGYLQLRRHAGSETSGTDPLLVVAPALVVLAASVLCLRLLPLATRLGRRLAARSPGLPAAWAGWQADRHLPRQSGLVILLVLAVSMGSLALVHRATSAQARQDRAAHQVGADLRVDLPTAPAADSLTVEHALATGVGGENLLPVLRGGTRVGPLDDVEVLAVDADRADVMLMRPDQLGAASPAELLAPLRDARPEAAVLPLPGVPDEIVLDVTLELPGDPAEAIGVADLAVVLQDGSGLWHRVELGTLPGPGDHRLRAAVGARPGEVTGPLAVVGLVGRVPAVLPGAPQPSIAVRAFGASTDGGDPVPVGGGTDWTWVAGDARVPGDAAVRIGLREVVDAGDVEPIPAVVTPGVLTAAGVGLGETVRLPWRGGRLPVRLSATVDSLPTLAAGQDGVLVDLRSVVALGATVGTDGIGAEGLRSPERIVQWWMDLPADAAGGLDDALLAELPPGTRVLDRASIVEDRARDPLSVGMSSALVLVTFAALVLAGLGYAATAVVHTRRQRGELAVLHSLGARPRSVRVALLLERVVLVAITTALGLVLGTLAAVAVAPLTVLSTDPTTPVPPVLVAVPWAALAGLGALVVGLLAAVTLTVVRPLPPAQVVGELRRGETT</sequence>
<feature type="transmembrane region" description="Helical" evidence="8">
    <location>
        <begin position="512"/>
        <end position="530"/>
    </location>
</feature>
<dbReference type="GO" id="GO:0005886">
    <property type="term" value="C:plasma membrane"/>
    <property type="evidence" value="ECO:0007669"/>
    <property type="project" value="UniProtKB-SubCell"/>
</dbReference>
<dbReference type="InterPro" id="IPR003838">
    <property type="entry name" value="ABC3_permease_C"/>
</dbReference>
<feature type="transmembrane region" description="Helical" evidence="8">
    <location>
        <begin position="457"/>
        <end position="478"/>
    </location>
</feature>
<feature type="domain" description="ABC3 transporter permease C-terminal" evidence="10">
    <location>
        <begin position="918"/>
        <end position="1029"/>
    </location>
</feature>
<proteinExistence type="inferred from homology"/>
<reference evidence="11 12" key="1">
    <citation type="submission" date="2019-10" db="EMBL/GenBank/DDBJ databases">
        <title>Georgenia wutianyii sp. nov. and Georgenia yuyongxinii sp. nov. isolated from plateau pika (Ochotona curzoniae) in the Qinghai-Tibet plateau of China.</title>
        <authorList>
            <person name="Tian Z."/>
        </authorList>
    </citation>
    <scope>NUCLEOTIDE SEQUENCE [LARGE SCALE GENOMIC DNA]</scope>
    <source>
        <strain evidence="11 12">JCM 19765</strain>
    </source>
</reference>
<comment type="caution">
    <text evidence="11">The sequence shown here is derived from an EMBL/GenBank/DDBJ whole genome shotgun (WGS) entry which is preliminary data.</text>
</comment>
<feature type="transmembrane region" description="Helical" evidence="8">
    <location>
        <begin position="968"/>
        <end position="992"/>
    </location>
</feature>
<dbReference type="PANTHER" id="PTHR30572">
    <property type="entry name" value="MEMBRANE COMPONENT OF TRANSPORTER-RELATED"/>
    <property type="match status" value="1"/>
</dbReference>
<evidence type="ECO:0000256" key="6">
    <source>
        <dbReference type="ARBA" id="ARBA00038076"/>
    </source>
</evidence>
<protein>
    <submittedName>
        <fullName evidence="11">FtsX-like permease family protein</fullName>
    </submittedName>
</protein>
<dbReference type="Proteomes" id="UP000437709">
    <property type="component" value="Unassembled WGS sequence"/>
</dbReference>
<dbReference type="PANTHER" id="PTHR30572:SF4">
    <property type="entry name" value="ABC TRANSPORTER PERMEASE YTRF"/>
    <property type="match status" value="1"/>
</dbReference>
<evidence type="ECO:0000256" key="9">
    <source>
        <dbReference type="SAM" id="SignalP"/>
    </source>
</evidence>
<evidence type="ECO:0000256" key="4">
    <source>
        <dbReference type="ARBA" id="ARBA00022989"/>
    </source>
</evidence>
<evidence type="ECO:0000256" key="1">
    <source>
        <dbReference type="ARBA" id="ARBA00004651"/>
    </source>
</evidence>
<feature type="transmembrane region" description="Helical" evidence="8">
    <location>
        <begin position="1012"/>
        <end position="1034"/>
    </location>
</feature>
<dbReference type="OrthoDB" id="3719151at2"/>
<keyword evidence="12" id="KW-1185">Reference proteome</keyword>
<feature type="transmembrane region" description="Helical" evidence="8">
    <location>
        <begin position="915"/>
        <end position="937"/>
    </location>
</feature>
<feature type="transmembrane region" description="Helical" evidence="8">
    <location>
        <begin position="292"/>
        <end position="317"/>
    </location>
</feature>
<dbReference type="AlphaFoldDB" id="A0A6N7EHB7"/>
<name>A0A6N7EHB7_9MICO</name>
<feature type="transmembrane region" description="Helical" evidence="8">
    <location>
        <begin position="428"/>
        <end position="445"/>
    </location>
</feature>
<keyword evidence="9" id="KW-0732">Signal</keyword>
<dbReference type="EMBL" id="WHPC01000036">
    <property type="protein sequence ID" value="MPV37440.1"/>
    <property type="molecule type" value="Genomic_DNA"/>
</dbReference>
<accession>A0A6N7EHB7</accession>
<dbReference type="Pfam" id="PF02687">
    <property type="entry name" value="FtsX"/>
    <property type="match status" value="1"/>
</dbReference>
<evidence type="ECO:0000256" key="2">
    <source>
        <dbReference type="ARBA" id="ARBA00022475"/>
    </source>
</evidence>
<keyword evidence="2" id="KW-1003">Cell membrane</keyword>
<dbReference type="InterPro" id="IPR050250">
    <property type="entry name" value="Macrolide_Exporter_MacB"/>
</dbReference>
<evidence type="ECO:0000256" key="3">
    <source>
        <dbReference type="ARBA" id="ARBA00022692"/>
    </source>
</evidence>
<organism evidence="11 12">
    <name type="scientific">Georgenia subflava</name>
    <dbReference type="NCBI Taxonomy" id="1622177"/>
    <lineage>
        <taxon>Bacteria</taxon>
        <taxon>Bacillati</taxon>
        <taxon>Actinomycetota</taxon>
        <taxon>Actinomycetes</taxon>
        <taxon>Micrococcales</taxon>
        <taxon>Bogoriellaceae</taxon>
        <taxon>Georgenia</taxon>
    </lineage>
</organism>
<comment type="subcellular location">
    <subcellularLocation>
        <location evidence="1">Cell membrane</location>
        <topology evidence="1">Multi-pass membrane protein</topology>
    </subcellularLocation>
</comment>
<evidence type="ECO:0000256" key="7">
    <source>
        <dbReference type="SAM" id="MobiDB-lite"/>
    </source>
</evidence>
<feature type="chain" id="PRO_5038422090" evidence="9">
    <location>
        <begin position="20"/>
        <end position="1052"/>
    </location>
</feature>
<evidence type="ECO:0000256" key="8">
    <source>
        <dbReference type="SAM" id="Phobius"/>
    </source>
</evidence>
<evidence type="ECO:0000259" key="10">
    <source>
        <dbReference type="Pfam" id="PF02687"/>
    </source>
</evidence>
<dbReference type="GO" id="GO:0022857">
    <property type="term" value="F:transmembrane transporter activity"/>
    <property type="evidence" value="ECO:0007669"/>
    <property type="project" value="TreeGrafter"/>
</dbReference>
<feature type="region of interest" description="Disordered" evidence="7">
    <location>
        <begin position="112"/>
        <end position="134"/>
    </location>
</feature>
<keyword evidence="5 8" id="KW-0472">Membrane</keyword>